<evidence type="ECO:0000256" key="4">
    <source>
        <dbReference type="ARBA" id="ARBA00022679"/>
    </source>
</evidence>
<keyword evidence="14" id="KW-1185">Reference proteome</keyword>
<dbReference type="PANTHER" id="PTHR42878:SF7">
    <property type="entry name" value="SENSOR HISTIDINE KINASE GLRK"/>
    <property type="match status" value="1"/>
</dbReference>
<dbReference type="KEGG" id="bne:DA69_11150"/>
<evidence type="ECO:0000313" key="13">
    <source>
        <dbReference type="EMBL" id="ANF55256.1"/>
    </source>
</evidence>
<name>A0A172Y7X5_9CAUL</name>
<protein>
    <recommendedName>
        <fullName evidence="2">histidine kinase</fullName>
        <ecNumber evidence="2">2.7.13.3</ecNumber>
    </recommendedName>
</protein>
<keyword evidence="4" id="KW-0808">Transferase</keyword>
<dbReference type="InterPro" id="IPR005467">
    <property type="entry name" value="His_kinase_dom"/>
</dbReference>
<evidence type="ECO:0000256" key="9">
    <source>
        <dbReference type="PROSITE-ProRule" id="PRU00169"/>
    </source>
</evidence>
<dbReference type="eggNOG" id="COG2205">
    <property type="taxonomic scope" value="Bacteria"/>
</dbReference>
<dbReference type="GO" id="GO:0005524">
    <property type="term" value="F:ATP binding"/>
    <property type="evidence" value="ECO:0007669"/>
    <property type="project" value="UniProtKB-KW"/>
</dbReference>
<dbReference type="GO" id="GO:0000156">
    <property type="term" value="F:phosphorelay response regulator activity"/>
    <property type="evidence" value="ECO:0007669"/>
    <property type="project" value="TreeGrafter"/>
</dbReference>
<keyword evidence="6" id="KW-0418">Kinase</keyword>
<dbReference type="GO" id="GO:0007234">
    <property type="term" value="P:osmosensory signaling via phosphorelay pathway"/>
    <property type="evidence" value="ECO:0007669"/>
    <property type="project" value="TreeGrafter"/>
</dbReference>
<evidence type="ECO:0000256" key="2">
    <source>
        <dbReference type="ARBA" id="ARBA00012438"/>
    </source>
</evidence>
<dbReference type="InterPro" id="IPR003594">
    <property type="entry name" value="HATPase_dom"/>
</dbReference>
<dbReference type="InterPro" id="IPR011006">
    <property type="entry name" value="CheY-like_superfamily"/>
</dbReference>
<dbReference type="InterPro" id="IPR050351">
    <property type="entry name" value="BphY/WalK/GraS-like"/>
</dbReference>
<dbReference type="InterPro" id="IPR003661">
    <property type="entry name" value="HisK_dim/P_dom"/>
</dbReference>
<evidence type="ECO:0000259" key="11">
    <source>
        <dbReference type="PROSITE" id="PS50109"/>
    </source>
</evidence>
<feature type="domain" description="Histidine kinase" evidence="11">
    <location>
        <begin position="81"/>
        <end position="302"/>
    </location>
</feature>
<accession>A0A172Y7X5</accession>
<evidence type="ECO:0000256" key="5">
    <source>
        <dbReference type="ARBA" id="ARBA00022741"/>
    </source>
</evidence>
<dbReference type="InterPro" id="IPR001789">
    <property type="entry name" value="Sig_transdc_resp-reg_receiver"/>
</dbReference>
<dbReference type="SUPFAM" id="SSF52172">
    <property type="entry name" value="CheY-like"/>
    <property type="match status" value="1"/>
</dbReference>
<evidence type="ECO:0000256" key="1">
    <source>
        <dbReference type="ARBA" id="ARBA00000085"/>
    </source>
</evidence>
<feature type="coiled-coil region" evidence="10">
    <location>
        <begin position="40"/>
        <end position="67"/>
    </location>
</feature>
<dbReference type="GO" id="GO:0030295">
    <property type="term" value="F:protein kinase activator activity"/>
    <property type="evidence" value="ECO:0007669"/>
    <property type="project" value="TreeGrafter"/>
</dbReference>
<evidence type="ECO:0000256" key="8">
    <source>
        <dbReference type="ARBA" id="ARBA00023012"/>
    </source>
</evidence>
<dbReference type="Pfam" id="PF00512">
    <property type="entry name" value="HisKA"/>
    <property type="match status" value="1"/>
</dbReference>
<dbReference type="SMART" id="SM00388">
    <property type="entry name" value="HisKA"/>
    <property type="match status" value="1"/>
</dbReference>
<dbReference type="EC" id="2.7.13.3" evidence="2"/>
<reference evidence="13 14" key="1">
    <citation type="journal article" date="2014" name="Genome Announc.">
        <title>Genome Sequence of a Promising Hydrogen-Producing Facultative Anaerobic Bacterium, Brevundimonas naejangsanensis Strain B1.</title>
        <authorList>
            <person name="Su H."/>
            <person name="Zhang T."/>
            <person name="Bao M."/>
            <person name="Jiang Y."/>
            <person name="Wang Y."/>
            <person name="Tan T."/>
        </authorList>
    </citation>
    <scope>NUCLEOTIDE SEQUENCE [LARGE SCALE GENOMIC DNA]</scope>
    <source>
        <strain evidence="13 14">B1</strain>
    </source>
</reference>
<organism evidence="13 14">
    <name type="scientific">Brevundimonas naejangsanensis</name>
    <dbReference type="NCBI Taxonomy" id="588932"/>
    <lineage>
        <taxon>Bacteria</taxon>
        <taxon>Pseudomonadati</taxon>
        <taxon>Pseudomonadota</taxon>
        <taxon>Alphaproteobacteria</taxon>
        <taxon>Caulobacterales</taxon>
        <taxon>Caulobacteraceae</taxon>
        <taxon>Brevundimonas</taxon>
    </lineage>
</organism>
<dbReference type="AlphaFoldDB" id="A0A172Y7X5"/>
<evidence type="ECO:0000313" key="14">
    <source>
        <dbReference type="Proteomes" id="UP000077603"/>
    </source>
</evidence>
<dbReference type="CDD" id="cd00082">
    <property type="entry name" value="HisKA"/>
    <property type="match status" value="1"/>
</dbReference>
<gene>
    <name evidence="13" type="ORF">DA69_11150</name>
</gene>
<dbReference type="RefSeq" id="WP_025976902.1">
    <property type="nucleotide sequence ID" value="NZ_CP015614.1"/>
</dbReference>
<evidence type="ECO:0000256" key="7">
    <source>
        <dbReference type="ARBA" id="ARBA00022840"/>
    </source>
</evidence>
<keyword evidence="10" id="KW-0175">Coiled coil</keyword>
<dbReference type="PROSITE" id="PS50110">
    <property type="entry name" value="RESPONSE_REGULATORY"/>
    <property type="match status" value="1"/>
</dbReference>
<sequence length="448" mass="47295">MELLVFVVALCLATGVAGVRLSFRAHRRIGAVQRLHDGQLEGARRRVAQLEAALTQSDAARLRAEEEAFQGRRRHADLIRVVSRQMRTPLEGVLGFSDLLRLNAGGEPLSHRQRQAAERIGEAATRLLTLVEGLSALAEAERPATGRLQRVDPLLLAHRACLPLLQDAEAAKVSLALPEPQAGLTAMVDPERLMRVFADVIAGAVRRSDPGGFVEIQARRLGGEVQVTVRDNGPGLSSAQLETLFQPLAAHAIAAVGEEGARSSWPGLAAARTQLQAMQGRLEGVSAEGRGAAFIISLPAADAASTDGAPNADRLLPELSRLPHGVVLYVARDKAAVALMRRLVQDFGGLQLHVADCAAKGAAMARDLRPDAVVLDLDLATDGGAAFLTDLRTDPAMRSTPVLGVSSDPEVSRAADVAEVLHRPVSVTGLAQALTRALSGPPAMRAAS</sequence>
<feature type="domain" description="Response regulatory" evidence="12">
    <location>
        <begin position="326"/>
        <end position="438"/>
    </location>
</feature>
<evidence type="ECO:0000259" key="12">
    <source>
        <dbReference type="PROSITE" id="PS50110"/>
    </source>
</evidence>
<dbReference type="SMART" id="SM00387">
    <property type="entry name" value="HATPase_c"/>
    <property type="match status" value="1"/>
</dbReference>
<dbReference type="STRING" id="588932.DA69_11150"/>
<evidence type="ECO:0000256" key="10">
    <source>
        <dbReference type="SAM" id="Coils"/>
    </source>
</evidence>
<dbReference type="Gene3D" id="3.30.565.10">
    <property type="entry name" value="Histidine kinase-like ATPase, C-terminal domain"/>
    <property type="match status" value="1"/>
</dbReference>
<dbReference type="PANTHER" id="PTHR42878">
    <property type="entry name" value="TWO-COMPONENT HISTIDINE KINASE"/>
    <property type="match status" value="1"/>
</dbReference>
<evidence type="ECO:0000256" key="6">
    <source>
        <dbReference type="ARBA" id="ARBA00022777"/>
    </source>
</evidence>
<dbReference type="PRINTS" id="PR00344">
    <property type="entry name" value="BCTRLSENSOR"/>
</dbReference>
<dbReference type="InterPro" id="IPR004358">
    <property type="entry name" value="Sig_transdc_His_kin-like_C"/>
</dbReference>
<dbReference type="SUPFAM" id="SSF47384">
    <property type="entry name" value="Homodimeric domain of signal transducing histidine kinase"/>
    <property type="match status" value="1"/>
</dbReference>
<dbReference type="Pfam" id="PF02518">
    <property type="entry name" value="HATPase_c"/>
    <property type="match status" value="1"/>
</dbReference>
<dbReference type="GO" id="GO:0000155">
    <property type="term" value="F:phosphorelay sensor kinase activity"/>
    <property type="evidence" value="ECO:0007669"/>
    <property type="project" value="InterPro"/>
</dbReference>
<comment type="catalytic activity">
    <reaction evidence="1">
        <text>ATP + protein L-histidine = ADP + protein N-phospho-L-histidine.</text>
        <dbReference type="EC" id="2.7.13.3"/>
    </reaction>
</comment>
<keyword evidence="8" id="KW-0902">Two-component regulatory system</keyword>
<keyword evidence="3 9" id="KW-0597">Phosphoprotein</keyword>
<dbReference type="EMBL" id="CP015614">
    <property type="protein sequence ID" value="ANF55256.1"/>
    <property type="molecule type" value="Genomic_DNA"/>
</dbReference>
<evidence type="ECO:0000256" key="3">
    <source>
        <dbReference type="ARBA" id="ARBA00022553"/>
    </source>
</evidence>
<keyword evidence="5" id="KW-0547">Nucleotide-binding</keyword>
<dbReference type="Proteomes" id="UP000077603">
    <property type="component" value="Chromosome"/>
</dbReference>
<dbReference type="PROSITE" id="PS50109">
    <property type="entry name" value="HIS_KIN"/>
    <property type="match status" value="1"/>
</dbReference>
<dbReference type="SUPFAM" id="SSF55874">
    <property type="entry name" value="ATPase domain of HSP90 chaperone/DNA topoisomerase II/histidine kinase"/>
    <property type="match status" value="1"/>
</dbReference>
<dbReference type="Gene3D" id="3.40.50.2300">
    <property type="match status" value="1"/>
</dbReference>
<dbReference type="InterPro" id="IPR036097">
    <property type="entry name" value="HisK_dim/P_sf"/>
</dbReference>
<feature type="modified residue" description="4-aspartylphosphate" evidence="9">
    <location>
        <position position="376"/>
    </location>
</feature>
<keyword evidence="7" id="KW-0067">ATP-binding</keyword>
<dbReference type="InterPro" id="IPR036890">
    <property type="entry name" value="HATPase_C_sf"/>
</dbReference>
<dbReference type="Gene3D" id="1.10.287.130">
    <property type="match status" value="1"/>
</dbReference>
<proteinExistence type="predicted"/>